<dbReference type="Proteomes" id="UP001187192">
    <property type="component" value="Unassembled WGS sequence"/>
</dbReference>
<comment type="caution">
    <text evidence="1">The sequence shown here is derived from an EMBL/GenBank/DDBJ whole genome shotgun (WGS) entry which is preliminary data.</text>
</comment>
<accession>A0AA88E358</accession>
<proteinExistence type="predicted"/>
<gene>
    <name evidence="1" type="ORF">TIFTF001_032241</name>
</gene>
<dbReference type="EMBL" id="BTGU01000143">
    <property type="protein sequence ID" value="GMN63164.1"/>
    <property type="molecule type" value="Genomic_DNA"/>
</dbReference>
<name>A0AA88E358_FICCA</name>
<keyword evidence="2" id="KW-1185">Reference proteome</keyword>
<organism evidence="1 2">
    <name type="scientific">Ficus carica</name>
    <name type="common">Common fig</name>
    <dbReference type="NCBI Taxonomy" id="3494"/>
    <lineage>
        <taxon>Eukaryota</taxon>
        <taxon>Viridiplantae</taxon>
        <taxon>Streptophyta</taxon>
        <taxon>Embryophyta</taxon>
        <taxon>Tracheophyta</taxon>
        <taxon>Spermatophyta</taxon>
        <taxon>Magnoliopsida</taxon>
        <taxon>eudicotyledons</taxon>
        <taxon>Gunneridae</taxon>
        <taxon>Pentapetalae</taxon>
        <taxon>rosids</taxon>
        <taxon>fabids</taxon>
        <taxon>Rosales</taxon>
        <taxon>Moraceae</taxon>
        <taxon>Ficeae</taxon>
        <taxon>Ficus</taxon>
    </lineage>
</organism>
<reference evidence="1" key="1">
    <citation type="submission" date="2023-07" db="EMBL/GenBank/DDBJ databases">
        <title>draft genome sequence of fig (Ficus carica).</title>
        <authorList>
            <person name="Takahashi T."/>
            <person name="Nishimura K."/>
        </authorList>
    </citation>
    <scope>NUCLEOTIDE SEQUENCE</scope>
</reference>
<evidence type="ECO:0000313" key="1">
    <source>
        <dbReference type="EMBL" id="GMN63164.1"/>
    </source>
</evidence>
<sequence>MMMMPRSWRKFLLHHVGEAKTKSRFKNNAHKSGRVGDMANTIKGVLRGLNELRDQLQQILYNAPQNGDSH</sequence>
<evidence type="ECO:0000313" key="2">
    <source>
        <dbReference type="Proteomes" id="UP001187192"/>
    </source>
</evidence>
<protein>
    <submittedName>
        <fullName evidence="1">Uncharacterized protein</fullName>
    </submittedName>
</protein>
<dbReference type="AlphaFoldDB" id="A0AA88E358"/>